<evidence type="ECO:0000313" key="2">
    <source>
        <dbReference type="Proteomes" id="UP000814140"/>
    </source>
</evidence>
<comment type="caution">
    <text evidence="1">The sequence shown here is derived from an EMBL/GenBank/DDBJ whole genome shotgun (WGS) entry which is preliminary data.</text>
</comment>
<name>A0ACB8T3C1_9AGAM</name>
<dbReference type="EMBL" id="MU277205">
    <property type="protein sequence ID" value="KAI0062892.1"/>
    <property type="molecule type" value="Genomic_DNA"/>
</dbReference>
<protein>
    <submittedName>
        <fullName evidence="1">Uncharacterized protein</fullName>
    </submittedName>
</protein>
<proteinExistence type="predicted"/>
<accession>A0ACB8T3C1</accession>
<gene>
    <name evidence="1" type="ORF">BV25DRAFT_1884520</name>
</gene>
<reference evidence="1" key="2">
    <citation type="journal article" date="2022" name="New Phytol.">
        <title>Evolutionary transition to the ectomycorrhizal habit in the genomes of a hyperdiverse lineage of mushroom-forming fungi.</title>
        <authorList>
            <person name="Looney B."/>
            <person name="Miyauchi S."/>
            <person name="Morin E."/>
            <person name="Drula E."/>
            <person name="Courty P.E."/>
            <person name="Kohler A."/>
            <person name="Kuo A."/>
            <person name="LaButti K."/>
            <person name="Pangilinan J."/>
            <person name="Lipzen A."/>
            <person name="Riley R."/>
            <person name="Andreopoulos W."/>
            <person name="He G."/>
            <person name="Johnson J."/>
            <person name="Nolan M."/>
            <person name="Tritt A."/>
            <person name="Barry K.W."/>
            <person name="Grigoriev I.V."/>
            <person name="Nagy L.G."/>
            <person name="Hibbett D."/>
            <person name="Henrissat B."/>
            <person name="Matheny P.B."/>
            <person name="Labbe J."/>
            <person name="Martin F.M."/>
        </authorList>
    </citation>
    <scope>NUCLEOTIDE SEQUENCE</scope>
    <source>
        <strain evidence="1">HHB10654</strain>
    </source>
</reference>
<keyword evidence="2" id="KW-1185">Reference proteome</keyword>
<reference evidence="1" key="1">
    <citation type="submission" date="2021-03" db="EMBL/GenBank/DDBJ databases">
        <authorList>
            <consortium name="DOE Joint Genome Institute"/>
            <person name="Ahrendt S."/>
            <person name="Looney B.P."/>
            <person name="Miyauchi S."/>
            <person name="Morin E."/>
            <person name="Drula E."/>
            <person name="Courty P.E."/>
            <person name="Chicoki N."/>
            <person name="Fauchery L."/>
            <person name="Kohler A."/>
            <person name="Kuo A."/>
            <person name="Labutti K."/>
            <person name="Pangilinan J."/>
            <person name="Lipzen A."/>
            <person name="Riley R."/>
            <person name="Andreopoulos W."/>
            <person name="He G."/>
            <person name="Johnson J."/>
            <person name="Barry K.W."/>
            <person name="Grigoriev I.V."/>
            <person name="Nagy L."/>
            <person name="Hibbett D."/>
            <person name="Henrissat B."/>
            <person name="Matheny P.B."/>
            <person name="Labbe J."/>
            <person name="Martin F."/>
        </authorList>
    </citation>
    <scope>NUCLEOTIDE SEQUENCE</scope>
    <source>
        <strain evidence="1">HHB10654</strain>
    </source>
</reference>
<dbReference type="Proteomes" id="UP000814140">
    <property type="component" value="Unassembled WGS sequence"/>
</dbReference>
<evidence type="ECO:0000313" key="1">
    <source>
        <dbReference type="EMBL" id="KAI0062892.1"/>
    </source>
</evidence>
<sequence length="258" mass="27819">MAFYHPTETFALSAKTLIVPVVSTANVSQLAADLLIASLSLQSIGLFDSRDLVPVIGGREDDQEGVTTPLELFGRDGVDIVVIQQRSPALKSRKQEFIAALLEFIQASHFKAVLFLSGVDLSDRTDAQMITPTYHISPPNSPSWENTPLSTLAHLPIPAYTSPVVQRPLSATNEGLISFIPGGGLTRRMLSSLPVGWPIPTASLLQFVVEGDNRADASLMAAVVAKVLAVDSLIKEWKQPGSWQQGLFGTPQEQTLYG</sequence>
<organism evidence="1 2">
    <name type="scientific">Artomyces pyxidatus</name>
    <dbReference type="NCBI Taxonomy" id="48021"/>
    <lineage>
        <taxon>Eukaryota</taxon>
        <taxon>Fungi</taxon>
        <taxon>Dikarya</taxon>
        <taxon>Basidiomycota</taxon>
        <taxon>Agaricomycotina</taxon>
        <taxon>Agaricomycetes</taxon>
        <taxon>Russulales</taxon>
        <taxon>Auriscalpiaceae</taxon>
        <taxon>Artomyces</taxon>
    </lineage>
</organism>